<dbReference type="SUPFAM" id="SSF103506">
    <property type="entry name" value="Mitochondrial carrier"/>
    <property type="match status" value="1"/>
</dbReference>
<protein>
    <recommendedName>
        <fullName evidence="13">Mitochondrial carrier protein</fullName>
    </recommendedName>
</protein>
<evidence type="ECO:0000256" key="7">
    <source>
        <dbReference type="ARBA" id="ARBA00023136"/>
    </source>
</evidence>
<evidence type="ECO:0000313" key="11">
    <source>
        <dbReference type="EMBL" id="CAH0370784.1"/>
    </source>
</evidence>
<dbReference type="EMBL" id="HBIW01021691">
    <property type="protein sequence ID" value="CAE0703255.1"/>
    <property type="molecule type" value="Transcribed_RNA"/>
</dbReference>
<organism evidence="10">
    <name type="scientific">Pelagomonas calceolata</name>
    <dbReference type="NCBI Taxonomy" id="35677"/>
    <lineage>
        <taxon>Eukaryota</taxon>
        <taxon>Sar</taxon>
        <taxon>Stramenopiles</taxon>
        <taxon>Ochrophyta</taxon>
        <taxon>Pelagophyceae</taxon>
        <taxon>Pelagomonadales</taxon>
        <taxon>Pelagomonadaceae</taxon>
        <taxon>Pelagomonas</taxon>
    </lineage>
</organism>
<feature type="repeat" description="Solcar" evidence="8">
    <location>
        <begin position="211"/>
        <end position="322"/>
    </location>
</feature>
<dbReference type="Proteomes" id="UP000789595">
    <property type="component" value="Unassembled WGS sequence"/>
</dbReference>
<keyword evidence="12" id="KW-1185">Reference proteome</keyword>
<evidence type="ECO:0000256" key="5">
    <source>
        <dbReference type="ARBA" id="ARBA00022989"/>
    </source>
</evidence>
<dbReference type="PANTHER" id="PTHR45758:SF4">
    <property type="entry name" value="MITOFERRIN-1"/>
    <property type="match status" value="1"/>
</dbReference>
<evidence type="ECO:0000256" key="2">
    <source>
        <dbReference type="ARBA" id="ARBA00006375"/>
    </source>
</evidence>
<accession>A0A7S4A4E2</accession>
<keyword evidence="3 9" id="KW-0813">Transport</keyword>
<comment type="similarity">
    <text evidence="2 9">Belongs to the mitochondrial carrier (TC 2.A.29) family.</text>
</comment>
<reference evidence="11" key="2">
    <citation type="submission" date="2021-11" db="EMBL/GenBank/DDBJ databases">
        <authorList>
            <consortium name="Genoscope - CEA"/>
            <person name="William W."/>
        </authorList>
    </citation>
    <scope>NUCLEOTIDE SEQUENCE</scope>
</reference>
<feature type="repeat" description="Solcar" evidence="8">
    <location>
        <begin position="120"/>
        <end position="202"/>
    </location>
</feature>
<keyword evidence="6" id="KW-0496">Mitochondrion</keyword>
<dbReference type="PROSITE" id="PS50920">
    <property type="entry name" value="SOLCAR"/>
    <property type="match status" value="3"/>
</dbReference>
<keyword evidence="4 8" id="KW-0812">Transmembrane</keyword>
<dbReference type="InterPro" id="IPR023395">
    <property type="entry name" value="MCP_dom_sf"/>
</dbReference>
<proteinExistence type="inferred from homology"/>
<dbReference type="OrthoDB" id="43906at2759"/>
<evidence type="ECO:0000256" key="8">
    <source>
        <dbReference type="PROSITE-ProRule" id="PRU00282"/>
    </source>
</evidence>
<name>A0A7S4A4E2_9STRA</name>
<evidence type="ECO:0000256" key="6">
    <source>
        <dbReference type="ARBA" id="ARBA00023128"/>
    </source>
</evidence>
<reference evidence="10" key="1">
    <citation type="submission" date="2021-01" db="EMBL/GenBank/DDBJ databases">
        <authorList>
            <person name="Corre E."/>
            <person name="Pelletier E."/>
            <person name="Niang G."/>
            <person name="Scheremetjew M."/>
            <person name="Finn R."/>
            <person name="Kale V."/>
            <person name="Holt S."/>
            <person name="Cochrane G."/>
            <person name="Meng A."/>
            <person name="Brown T."/>
            <person name="Cohen L."/>
        </authorList>
    </citation>
    <scope>NUCLEOTIDE SEQUENCE</scope>
    <source>
        <strain evidence="10">CCMP1756</strain>
    </source>
</reference>
<sequence>MADASDADLDYLDEYDPDRGIPFSTHLIAGSGAGLAEHLFVFPLDTVKTHAQCVGSCGRTQVADIFCLKHARQLVNDGLTTGTGARRLWRGVSAVSLACAPAHALYFGAFEAVRSMEAQPSHATNALAGAVAVVGHDALMTPADVLKQRLQLGHHRGLWDAWTCSLKHGGLAGLYRSLPTTLAMNIPYGCVSVAANEALKAKMKRNSGDKLGVGSLLACGGLAGAVASLATTPLDVVKTRLQTQHLTCSLGAASATHDFGTRSLSTAARPPRVMFSGFADAASHIWRADGAVGFYRGAAVRALAQAPSVAIVWTTYELFVRTLSPSPP</sequence>
<dbReference type="EMBL" id="CAKKNE010000003">
    <property type="protein sequence ID" value="CAH0370784.1"/>
    <property type="molecule type" value="Genomic_DNA"/>
</dbReference>
<gene>
    <name evidence="10" type="ORF">PCAL00307_LOCUS18702</name>
    <name evidence="11" type="ORF">PECAL_3P06920</name>
</gene>
<evidence type="ECO:0000313" key="10">
    <source>
        <dbReference type="EMBL" id="CAE0703255.1"/>
    </source>
</evidence>
<evidence type="ECO:0000256" key="9">
    <source>
        <dbReference type="RuleBase" id="RU000488"/>
    </source>
</evidence>
<dbReference type="AlphaFoldDB" id="A0A7S4A4E2"/>
<dbReference type="Pfam" id="PF00153">
    <property type="entry name" value="Mito_carr"/>
    <property type="match status" value="3"/>
</dbReference>
<evidence type="ECO:0000256" key="1">
    <source>
        <dbReference type="ARBA" id="ARBA00004225"/>
    </source>
</evidence>
<dbReference type="GO" id="GO:0031966">
    <property type="term" value="C:mitochondrial membrane"/>
    <property type="evidence" value="ECO:0007669"/>
    <property type="project" value="UniProtKB-SubCell"/>
</dbReference>
<dbReference type="InterPro" id="IPR018108">
    <property type="entry name" value="MCP_transmembrane"/>
</dbReference>
<feature type="repeat" description="Solcar" evidence="8">
    <location>
        <begin position="21"/>
        <end position="116"/>
    </location>
</feature>
<keyword evidence="5" id="KW-1133">Transmembrane helix</keyword>
<evidence type="ECO:0000256" key="4">
    <source>
        <dbReference type="ARBA" id="ARBA00022692"/>
    </source>
</evidence>
<comment type="subcellular location">
    <subcellularLocation>
        <location evidence="1">Mitochondrion membrane</location>
        <topology evidence="1">Multi-pass membrane protein</topology>
    </subcellularLocation>
</comment>
<evidence type="ECO:0008006" key="13">
    <source>
        <dbReference type="Google" id="ProtNLM"/>
    </source>
</evidence>
<dbReference type="GO" id="GO:0015093">
    <property type="term" value="F:ferrous iron transmembrane transporter activity"/>
    <property type="evidence" value="ECO:0007669"/>
    <property type="project" value="TreeGrafter"/>
</dbReference>
<dbReference type="GO" id="GO:0048250">
    <property type="term" value="P:iron import into the mitochondrion"/>
    <property type="evidence" value="ECO:0007669"/>
    <property type="project" value="TreeGrafter"/>
</dbReference>
<dbReference type="PANTHER" id="PTHR45758">
    <property type="entry name" value="MITOFERRIN-1-RELATED"/>
    <property type="match status" value="1"/>
</dbReference>
<keyword evidence="7 8" id="KW-0472">Membrane</keyword>
<dbReference type="Gene3D" id="1.50.40.10">
    <property type="entry name" value="Mitochondrial carrier domain"/>
    <property type="match status" value="2"/>
</dbReference>
<evidence type="ECO:0000313" key="12">
    <source>
        <dbReference type="Proteomes" id="UP000789595"/>
    </source>
</evidence>
<evidence type="ECO:0000256" key="3">
    <source>
        <dbReference type="ARBA" id="ARBA00022448"/>
    </source>
</evidence>